<dbReference type="InterPro" id="IPR011749">
    <property type="entry name" value="CHP02243"/>
</dbReference>
<reference evidence="2 3" key="1">
    <citation type="submission" date="2016-10" db="EMBL/GenBank/DDBJ databases">
        <authorList>
            <person name="de Groot N.N."/>
        </authorList>
    </citation>
    <scope>NUCLEOTIDE SEQUENCE [LARGE SCALE GENOMIC DNA]</scope>
    <source>
        <strain evidence="2 3">CPCC 202699</strain>
    </source>
</reference>
<dbReference type="EMBL" id="FNON01000001">
    <property type="protein sequence ID" value="SDW52593.1"/>
    <property type="molecule type" value="Genomic_DNA"/>
</dbReference>
<dbReference type="Proteomes" id="UP000199515">
    <property type="component" value="Unassembled WGS sequence"/>
</dbReference>
<dbReference type="NCBIfam" id="TIGR02243">
    <property type="entry name" value="putative baseplate assembly protein"/>
    <property type="match status" value="1"/>
</dbReference>
<gene>
    <name evidence="2" type="ORF">SAMN05421504_101820</name>
</gene>
<dbReference type="STRING" id="589385.SAMN05421504_101820"/>
<evidence type="ECO:0000313" key="3">
    <source>
        <dbReference type="Proteomes" id="UP000199515"/>
    </source>
</evidence>
<evidence type="ECO:0000313" key="2">
    <source>
        <dbReference type="EMBL" id="SDW52593.1"/>
    </source>
</evidence>
<dbReference type="AlphaFoldDB" id="A0A1H2U8Q0"/>
<accession>A0A1H2U8Q0</accession>
<evidence type="ECO:0000256" key="1">
    <source>
        <dbReference type="SAM" id="MobiDB-lite"/>
    </source>
</evidence>
<dbReference type="RefSeq" id="WP_091286696.1">
    <property type="nucleotide sequence ID" value="NZ_FNON01000001.1"/>
</dbReference>
<protein>
    <submittedName>
        <fullName evidence="2">Putative baseplate assembly protein</fullName>
    </submittedName>
</protein>
<proteinExistence type="predicted"/>
<sequence>MTSPSRRGRIVPPNLDDRTWQDLVDEMRALIPKYAPQWTDHNPGDLGMTLIELFAWLGEGVIYRLNQTPVKNHLAVLNLLGVTRNPPAPAHTHLTFTSGAGRVVVPAGTQAQSAAREGRPPVVFETDQDVAVLPTTWKAALLIGPYATGAAASQYDELAATLIGPPTGRYLLRVPPGQTVQLCLGFDRRVADEFAIGHRFAHPAAGQVSVQWTHSKDTVEPMAWPAIANVVDGTDALHRDGTVRVTPPDSWAAQRASGPPALKPWTSVTPRDPATAPADPLFWLGARITNPGAATVAVEVDRLLFNAAPARTALTIRTPELLGQSTGEPFQVFQLQKTPLYQGPGGDGLVIQVGTGSPPAWQDWTRAATLPHGPGRVYLADPVTGEIRFGDDEHGSIPPSGGQIRALSYRHVDAGAAGNVGPGQVSVLGTTRAGALPAGITGVTNAGPGLDGADEETVDETVRRAPAEFRARDRAVTAEDFELLATEAGDNVAICRCLSPRSKGDDPWTYAGIVRAPGSVTVIIVPDQGMSVARPEPAQEQLREVRAYLEPRREVTAHLEVHGPRYLPVAVNVELVVWQEAIDAGADQNQVRAEMLAAIGRFLHPTAGGPGGAGWQIGQPVLTSDLLRAIAPSEDLGYLSVLQVRPDIPAYHFPPLNPDGTAANYDQDNERPFRLSPFGASVRVADYELVCAAADSAHTIKVTVQAA</sequence>
<organism evidence="2 3">
    <name type="scientific">Amycolatopsis xylanica</name>
    <dbReference type="NCBI Taxonomy" id="589385"/>
    <lineage>
        <taxon>Bacteria</taxon>
        <taxon>Bacillati</taxon>
        <taxon>Actinomycetota</taxon>
        <taxon>Actinomycetes</taxon>
        <taxon>Pseudonocardiales</taxon>
        <taxon>Pseudonocardiaceae</taxon>
        <taxon>Amycolatopsis</taxon>
    </lineage>
</organism>
<feature type="region of interest" description="Disordered" evidence="1">
    <location>
        <begin position="244"/>
        <end position="268"/>
    </location>
</feature>
<dbReference type="OrthoDB" id="9027184at2"/>
<keyword evidence="3" id="KW-1185">Reference proteome</keyword>
<name>A0A1H2U8Q0_9PSEU</name>